<dbReference type="AlphaFoldDB" id="A0A1V0N615"/>
<sequence>MKSPNNIIEEAWKYQDKPEIMLKIFQESYDDFSENAAYLFEYANVLDFLGKETEAIPLYEKAIKLRLTGKMKIQAEMQLGSSLSIKGEHESAIAILDGVYKDTADPASLEFLCIALFRSGQADKALKYALNFILSSNQGMLPEYSRALSDYVNEIK</sequence>
<dbReference type="Pfam" id="PF12688">
    <property type="entry name" value="TPR_5"/>
    <property type="match status" value="1"/>
</dbReference>
<feature type="domain" description="Tetratrico peptide repeat group 5" evidence="1">
    <location>
        <begin position="39"/>
        <end position="154"/>
    </location>
</feature>
<protein>
    <submittedName>
        <fullName evidence="2">Tetratricopeptide repeat-containing protein</fullName>
    </submittedName>
</protein>
<proteinExistence type="predicted"/>
<accession>A0A1V0N615</accession>
<evidence type="ECO:0000313" key="3">
    <source>
        <dbReference type="Proteomes" id="UP000192050"/>
    </source>
</evidence>
<dbReference type="Proteomes" id="UP000192050">
    <property type="component" value="Chromosome"/>
</dbReference>
<dbReference type="GeneID" id="31677186"/>
<evidence type="ECO:0000259" key="1">
    <source>
        <dbReference type="Pfam" id="PF12688"/>
    </source>
</evidence>
<evidence type="ECO:0000313" key="2">
    <source>
        <dbReference type="EMBL" id="ARD85535.1"/>
    </source>
</evidence>
<reference evidence="2 3" key="1">
    <citation type="submission" date="2011-10" db="EMBL/GenBank/DDBJ databases">
        <title>Metabolic and evolutionary patterns in the extreme acidophile Ferroplasma acidiphilum.</title>
        <authorList>
            <person name="Golyshina O.V."/>
            <person name="Kozyavkin S.A."/>
            <person name="Tatusov R.L."/>
            <person name="Slesarev A.I."/>
            <person name="Golyshin P.N."/>
        </authorList>
    </citation>
    <scope>NUCLEOTIDE SEQUENCE [LARGE SCALE GENOMIC DNA]</scope>
    <source>
        <strain evidence="3">Y</strain>
    </source>
</reference>
<dbReference type="OrthoDB" id="43034at2157"/>
<dbReference type="KEGG" id="fai:FAD_1694"/>
<organism evidence="2 3">
    <name type="scientific">Ferroplasma acidiphilum</name>
    <dbReference type="NCBI Taxonomy" id="74969"/>
    <lineage>
        <taxon>Archaea</taxon>
        <taxon>Methanobacteriati</taxon>
        <taxon>Thermoplasmatota</taxon>
        <taxon>Thermoplasmata</taxon>
        <taxon>Thermoplasmatales</taxon>
        <taxon>Ferroplasmaceae</taxon>
        <taxon>Ferroplasma</taxon>
    </lineage>
</organism>
<dbReference type="InterPro" id="IPR041656">
    <property type="entry name" value="TPR_5"/>
</dbReference>
<gene>
    <name evidence="2" type="ORF">FAD_1694</name>
</gene>
<dbReference type="STRING" id="74969.FAD_1694"/>
<name>A0A1V0N615_9ARCH</name>
<dbReference type="RefSeq" id="WP_081143031.1">
    <property type="nucleotide sequence ID" value="NZ_CP015363.1"/>
</dbReference>
<dbReference type="Gene3D" id="1.25.40.10">
    <property type="entry name" value="Tetratricopeptide repeat domain"/>
    <property type="match status" value="1"/>
</dbReference>
<dbReference type="EMBL" id="CP015363">
    <property type="protein sequence ID" value="ARD85535.1"/>
    <property type="molecule type" value="Genomic_DNA"/>
</dbReference>
<dbReference type="SUPFAM" id="SSF48452">
    <property type="entry name" value="TPR-like"/>
    <property type="match status" value="1"/>
</dbReference>
<keyword evidence="3" id="KW-1185">Reference proteome</keyword>
<dbReference type="InterPro" id="IPR011990">
    <property type="entry name" value="TPR-like_helical_dom_sf"/>
</dbReference>